<accession>A0A6G0U7J9</accession>
<dbReference type="OrthoDB" id="10536134at2759"/>
<protein>
    <submittedName>
        <fullName evidence="1">Uncharacterized protein</fullName>
    </submittedName>
</protein>
<dbReference type="EMBL" id="VYZN01000001">
    <property type="protein sequence ID" value="KAE9544750.1"/>
    <property type="molecule type" value="Genomic_DNA"/>
</dbReference>
<dbReference type="Proteomes" id="UP000475862">
    <property type="component" value="Unassembled WGS sequence"/>
</dbReference>
<keyword evidence="2" id="KW-1185">Reference proteome</keyword>
<dbReference type="AlphaFoldDB" id="A0A6G0U7J9"/>
<comment type="caution">
    <text evidence="1">The sequence shown here is derived from an EMBL/GenBank/DDBJ whole genome shotgun (WGS) entry which is preliminary data.</text>
</comment>
<reference evidence="1 2" key="1">
    <citation type="submission" date="2019-08" db="EMBL/GenBank/DDBJ databases">
        <title>The genome of the soybean aphid Biotype 1, its phylome, world population structure and adaptation to the North American continent.</title>
        <authorList>
            <person name="Giordano R."/>
            <person name="Donthu R.K."/>
            <person name="Hernandez A.G."/>
            <person name="Wright C.L."/>
            <person name="Zimin A.V."/>
        </authorList>
    </citation>
    <scope>NUCLEOTIDE SEQUENCE [LARGE SCALE GENOMIC DNA]</scope>
    <source>
        <tissue evidence="1">Whole aphids</tissue>
    </source>
</reference>
<name>A0A6G0U7J9_APHGL</name>
<gene>
    <name evidence="1" type="ORF">AGLY_000292</name>
</gene>
<evidence type="ECO:0000313" key="1">
    <source>
        <dbReference type="EMBL" id="KAE9544750.1"/>
    </source>
</evidence>
<proteinExistence type="predicted"/>
<sequence length="183" mass="21233">MQLNNFRALLRMRVYMAGASELGPESRVKSTKDPTNVVPKIIRDPTSVVILNSGPNSDAAYVAINKYKINEIIQYAAKSFATISKQFGRFDYYSNSSLTLVRVRDSERSDEFIDFTMMCIFLVPVYSITYRNNVSITNFRVGFRWQIEYYWCIIIEVKKTNHCKYMKISPNAYTSTTEVLDFF</sequence>
<organism evidence="1 2">
    <name type="scientific">Aphis glycines</name>
    <name type="common">Soybean aphid</name>
    <dbReference type="NCBI Taxonomy" id="307491"/>
    <lineage>
        <taxon>Eukaryota</taxon>
        <taxon>Metazoa</taxon>
        <taxon>Ecdysozoa</taxon>
        <taxon>Arthropoda</taxon>
        <taxon>Hexapoda</taxon>
        <taxon>Insecta</taxon>
        <taxon>Pterygota</taxon>
        <taxon>Neoptera</taxon>
        <taxon>Paraneoptera</taxon>
        <taxon>Hemiptera</taxon>
        <taxon>Sternorrhyncha</taxon>
        <taxon>Aphidomorpha</taxon>
        <taxon>Aphidoidea</taxon>
        <taxon>Aphididae</taxon>
        <taxon>Aphidini</taxon>
        <taxon>Aphis</taxon>
        <taxon>Aphis</taxon>
    </lineage>
</organism>
<evidence type="ECO:0000313" key="2">
    <source>
        <dbReference type="Proteomes" id="UP000475862"/>
    </source>
</evidence>